<comment type="caution">
    <text evidence="2">The sequence shown here is derived from an EMBL/GenBank/DDBJ whole genome shotgun (WGS) entry which is preliminary data.</text>
</comment>
<dbReference type="AlphaFoldDB" id="A0A9W9W8E1"/>
<keyword evidence="3" id="KW-1185">Reference proteome</keyword>
<evidence type="ECO:0000313" key="2">
    <source>
        <dbReference type="EMBL" id="KAJ5408199.1"/>
    </source>
</evidence>
<dbReference type="InterPro" id="IPR056125">
    <property type="entry name" value="DUF7708"/>
</dbReference>
<proteinExistence type="predicted"/>
<evidence type="ECO:0000259" key="1">
    <source>
        <dbReference type="Pfam" id="PF24809"/>
    </source>
</evidence>
<dbReference type="RefSeq" id="XP_056492514.1">
    <property type="nucleotide sequence ID" value="XM_056626719.1"/>
</dbReference>
<name>A0A9W9W8E1_9EURO</name>
<feature type="domain" description="DUF7708" evidence="1">
    <location>
        <begin position="74"/>
        <end position="184"/>
    </location>
</feature>
<protein>
    <recommendedName>
        <fullName evidence="1">DUF7708 domain-containing protein</fullName>
    </recommendedName>
</protein>
<reference evidence="2" key="1">
    <citation type="submission" date="2022-12" db="EMBL/GenBank/DDBJ databases">
        <authorList>
            <person name="Petersen C."/>
        </authorList>
    </citation>
    <scope>NUCLEOTIDE SEQUENCE</scope>
    <source>
        <strain evidence="2">IBT 29677</strain>
    </source>
</reference>
<dbReference type="EMBL" id="JAPZBU010000004">
    <property type="protein sequence ID" value="KAJ5408199.1"/>
    <property type="molecule type" value="Genomic_DNA"/>
</dbReference>
<reference evidence="2" key="2">
    <citation type="journal article" date="2023" name="IMA Fungus">
        <title>Comparative genomic study of the Penicillium genus elucidates a diverse pangenome and 15 lateral gene transfer events.</title>
        <authorList>
            <person name="Petersen C."/>
            <person name="Sorensen T."/>
            <person name="Nielsen M.R."/>
            <person name="Sondergaard T.E."/>
            <person name="Sorensen J.L."/>
            <person name="Fitzpatrick D.A."/>
            <person name="Frisvad J.C."/>
            <person name="Nielsen K.L."/>
        </authorList>
    </citation>
    <scope>NUCLEOTIDE SEQUENCE</scope>
    <source>
        <strain evidence="2">IBT 29677</strain>
    </source>
</reference>
<dbReference type="GeneID" id="81365699"/>
<sequence>MAGATKDLWTQVVDQLSQTQKNSSDFNAIDWQCHKRVDILRDVLTLVRARQQECLDRRWKLSHNGQTVVLHEYLDKAALWVKRFIEVGDACVQYDTAHMSLPWGGIRFLLRVVVSDIETMACMMEGVEAMAAVITRYAIYERVYLGRASSVQKELEDAIKAMYVDVLMYLLTARRYFLKSKLSEGPQSVPIWSFNIFMPRCT</sequence>
<dbReference type="OrthoDB" id="7464126at2759"/>
<accession>A0A9W9W8E1</accession>
<gene>
    <name evidence="2" type="ORF">N7509_002082</name>
</gene>
<dbReference type="Proteomes" id="UP001147747">
    <property type="component" value="Unassembled WGS sequence"/>
</dbReference>
<evidence type="ECO:0000313" key="3">
    <source>
        <dbReference type="Proteomes" id="UP001147747"/>
    </source>
</evidence>
<dbReference type="Pfam" id="PF24809">
    <property type="entry name" value="DUF7708"/>
    <property type="match status" value="1"/>
</dbReference>
<organism evidence="2 3">
    <name type="scientific">Penicillium cosmopolitanum</name>
    <dbReference type="NCBI Taxonomy" id="1131564"/>
    <lineage>
        <taxon>Eukaryota</taxon>
        <taxon>Fungi</taxon>
        <taxon>Dikarya</taxon>
        <taxon>Ascomycota</taxon>
        <taxon>Pezizomycotina</taxon>
        <taxon>Eurotiomycetes</taxon>
        <taxon>Eurotiomycetidae</taxon>
        <taxon>Eurotiales</taxon>
        <taxon>Aspergillaceae</taxon>
        <taxon>Penicillium</taxon>
    </lineage>
</organism>